<dbReference type="AlphaFoldDB" id="A0A645H9M6"/>
<organism evidence="1">
    <name type="scientific">bioreactor metagenome</name>
    <dbReference type="NCBI Taxonomy" id="1076179"/>
    <lineage>
        <taxon>unclassified sequences</taxon>
        <taxon>metagenomes</taxon>
        <taxon>ecological metagenomes</taxon>
    </lineage>
</organism>
<accession>A0A645H9M6</accession>
<proteinExistence type="predicted"/>
<sequence length="66" mass="7550">MPYMTVYFIKGPAQSFDRYVLLPGKLIGNPAVHGHIFNLYIFFTEAYDLSILNFDIQYAQMLSIAA</sequence>
<comment type="caution">
    <text evidence="1">The sequence shown here is derived from an EMBL/GenBank/DDBJ whole genome shotgun (WGS) entry which is preliminary data.</text>
</comment>
<reference evidence="1" key="1">
    <citation type="submission" date="2019-08" db="EMBL/GenBank/DDBJ databases">
        <authorList>
            <person name="Kucharzyk K."/>
            <person name="Murdoch R.W."/>
            <person name="Higgins S."/>
            <person name="Loffler F."/>
        </authorList>
    </citation>
    <scope>NUCLEOTIDE SEQUENCE</scope>
</reference>
<name>A0A645H9M6_9ZZZZ</name>
<gene>
    <name evidence="1" type="ORF">SDC9_183186</name>
</gene>
<dbReference type="EMBL" id="VSSQ01089441">
    <property type="protein sequence ID" value="MPN35688.1"/>
    <property type="molecule type" value="Genomic_DNA"/>
</dbReference>
<protein>
    <submittedName>
        <fullName evidence="1">Uncharacterized protein</fullName>
    </submittedName>
</protein>
<evidence type="ECO:0000313" key="1">
    <source>
        <dbReference type="EMBL" id="MPN35688.1"/>
    </source>
</evidence>